<dbReference type="EMBL" id="RJJQ01000003">
    <property type="protein sequence ID" value="RNI24425.1"/>
    <property type="molecule type" value="Genomic_DNA"/>
</dbReference>
<comment type="caution">
    <text evidence="11">The sequence shown here is derived from an EMBL/GenBank/DDBJ whole genome shotgun (WGS) entry which is preliminary data.</text>
</comment>
<dbReference type="GO" id="GO:0045436">
    <property type="term" value="F:lycopene beta cyclase activity"/>
    <property type="evidence" value="ECO:0007669"/>
    <property type="project" value="UniProtKB-ARBA"/>
</dbReference>
<accession>A0A3M9MGV4</accession>
<feature type="transmembrane region" description="Helical" evidence="9">
    <location>
        <begin position="128"/>
        <end position="149"/>
    </location>
</feature>
<keyword evidence="4" id="KW-0125">Carotenoid biosynthesis</keyword>
<evidence type="ECO:0000313" key="11">
    <source>
        <dbReference type="EMBL" id="RNI24425.1"/>
    </source>
</evidence>
<evidence type="ECO:0000256" key="3">
    <source>
        <dbReference type="ARBA" id="ARBA00022692"/>
    </source>
</evidence>
<dbReference type="NCBIfam" id="TIGR03462">
    <property type="entry name" value="CarR_dom_SF"/>
    <property type="match status" value="1"/>
</dbReference>
<dbReference type="GO" id="GO:0016117">
    <property type="term" value="P:carotenoid biosynthetic process"/>
    <property type="evidence" value="ECO:0007669"/>
    <property type="project" value="UniProtKB-KW"/>
</dbReference>
<comment type="pathway">
    <text evidence="2">Carotenoid biosynthesis.</text>
</comment>
<dbReference type="Pfam" id="PF18916">
    <property type="entry name" value="Lycopene_cyc"/>
    <property type="match status" value="1"/>
</dbReference>
<feature type="transmembrane region" description="Helical" evidence="9">
    <location>
        <begin position="53"/>
        <end position="75"/>
    </location>
</feature>
<sequence length="154" mass="16989">MPGCPGTRRWSGSSPPTRHCRSRARRSPCCRHIARPRSASGPPSWPTERVRHLAYAAALVAALVVTVPLVPLFGLRRVRRLRVLLPAIACAAVPFVCWDVFATHAGQWHFDGRQVFGLRVLGLPVEEWAFFVVIPFAAIACYEAVGALLGRRGR</sequence>
<feature type="domain" description="Lycopene cyclase" evidence="10">
    <location>
        <begin position="58"/>
        <end position="143"/>
    </location>
</feature>
<protein>
    <submittedName>
        <fullName evidence="11">Lycopene cyclase domain-containing protein</fullName>
    </submittedName>
</protein>
<reference evidence="11 12" key="1">
    <citation type="submission" date="2018-11" db="EMBL/GenBank/DDBJ databases">
        <title>Draft genome of Simplicispira Flexivirga sp. BO-16.</title>
        <authorList>
            <person name="Im W.T."/>
        </authorList>
    </citation>
    <scope>NUCLEOTIDE SEQUENCE [LARGE SCALE GENOMIC DNA]</scope>
    <source>
        <strain evidence="11 12">BO-16</strain>
    </source>
</reference>
<organism evidence="11 12">
    <name type="scientific">Flexivirga caeni</name>
    <dbReference type="NCBI Taxonomy" id="2294115"/>
    <lineage>
        <taxon>Bacteria</taxon>
        <taxon>Bacillati</taxon>
        <taxon>Actinomycetota</taxon>
        <taxon>Actinomycetes</taxon>
        <taxon>Micrococcales</taxon>
        <taxon>Dermacoccaceae</taxon>
        <taxon>Flexivirga</taxon>
    </lineage>
</organism>
<feature type="region of interest" description="Disordered" evidence="8">
    <location>
        <begin position="1"/>
        <end position="23"/>
    </location>
</feature>
<keyword evidence="3 9" id="KW-0812">Transmembrane</keyword>
<dbReference type="GO" id="GO:0016872">
    <property type="term" value="F:intramolecular lyase activity"/>
    <property type="evidence" value="ECO:0007669"/>
    <property type="project" value="InterPro"/>
</dbReference>
<evidence type="ECO:0000256" key="4">
    <source>
        <dbReference type="ARBA" id="ARBA00022746"/>
    </source>
</evidence>
<keyword evidence="6 9" id="KW-0472">Membrane</keyword>
<dbReference type="InterPro" id="IPR017825">
    <property type="entry name" value="Lycopene_cyclase_dom"/>
</dbReference>
<evidence type="ECO:0000313" key="12">
    <source>
        <dbReference type="Proteomes" id="UP000271678"/>
    </source>
</evidence>
<keyword evidence="5 9" id="KW-1133">Transmembrane helix</keyword>
<name>A0A3M9MGV4_9MICO</name>
<dbReference type="AlphaFoldDB" id="A0A3M9MGV4"/>
<dbReference type="Proteomes" id="UP000271678">
    <property type="component" value="Unassembled WGS sequence"/>
</dbReference>
<evidence type="ECO:0000256" key="5">
    <source>
        <dbReference type="ARBA" id="ARBA00022989"/>
    </source>
</evidence>
<dbReference type="GO" id="GO:0016020">
    <property type="term" value="C:membrane"/>
    <property type="evidence" value="ECO:0007669"/>
    <property type="project" value="UniProtKB-SubCell"/>
</dbReference>
<evidence type="ECO:0000259" key="10">
    <source>
        <dbReference type="Pfam" id="PF18916"/>
    </source>
</evidence>
<feature type="transmembrane region" description="Helical" evidence="9">
    <location>
        <begin position="87"/>
        <end position="108"/>
    </location>
</feature>
<gene>
    <name evidence="11" type="ORF">EFY87_05585</name>
</gene>
<keyword evidence="7" id="KW-0413">Isomerase</keyword>
<comment type="subcellular location">
    <subcellularLocation>
        <location evidence="1">Membrane</location>
        <topology evidence="1">Multi-pass membrane protein</topology>
    </subcellularLocation>
</comment>
<keyword evidence="12" id="KW-1185">Reference proteome</keyword>
<proteinExistence type="predicted"/>
<evidence type="ECO:0000256" key="6">
    <source>
        <dbReference type="ARBA" id="ARBA00023136"/>
    </source>
</evidence>
<evidence type="ECO:0000256" key="9">
    <source>
        <dbReference type="SAM" id="Phobius"/>
    </source>
</evidence>
<evidence type="ECO:0000256" key="7">
    <source>
        <dbReference type="ARBA" id="ARBA00023235"/>
    </source>
</evidence>
<evidence type="ECO:0000256" key="2">
    <source>
        <dbReference type="ARBA" id="ARBA00004829"/>
    </source>
</evidence>
<evidence type="ECO:0000256" key="8">
    <source>
        <dbReference type="SAM" id="MobiDB-lite"/>
    </source>
</evidence>
<evidence type="ECO:0000256" key="1">
    <source>
        <dbReference type="ARBA" id="ARBA00004141"/>
    </source>
</evidence>